<dbReference type="RefSeq" id="WP_091241076.1">
    <property type="nucleotide sequence ID" value="NZ_FNAG01000003.1"/>
</dbReference>
<organism evidence="2 3">
    <name type="scientific">Aquimonas voraii</name>
    <dbReference type="NCBI Taxonomy" id="265719"/>
    <lineage>
        <taxon>Bacteria</taxon>
        <taxon>Pseudomonadati</taxon>
        <taxon>Pseudomonadota</taxon>
        <taxon>Gammaproteobacteria</taxon>
        <taxon>Lysobacterales</taxon>
        <taxon>Lysobacteraceae</taxon>
        <taxon>Aquimonas</taxon>
    </lineage>
</organism>
<proteinExistence type="predicted"/>
<dbReference type="Pfam" id="PF01522">
    <property type="entry name" value="Polysacc_deac_1"/>
    <property type="match status" value="1"/>
</dbReference>
<dbReference type="AlphaFoldDB" id="A0A1G6VG65"/>
<reference evidence="2 3" key="1">
    <citation type="submission" date="2016-10" db="EMBL/GenBank/DDBJ databases">
        <authorList>
            <person name="de Groot N.N."/>
        </authorList>
    </citation>
    <scope>NUCLEOTIDE SEQUENCE [LARGE SCALE GENOMIC DNA]</scope>
    <source>
        <strain evidence="2 3">DSM 16957</strain>
    </source>
</reference>
<dbReference type="Gene3D" id="3.40.50.880">
    <property type="match status" value="1"/>
</dbReference>
<dbReference type="OrthoDB" id="9784220at2"/>
<dbReference type="GO" id="GO:0016810">
    <property type="term" value="F:hydrolase activity, acting on carbon-nitrogen (but not peptide) bonds"/>
    <property type="evidence" value="ECO:0007669"/>
    <property type="project" value="InterPro"/>
</dbReference>
<name>A0A1G6VG65_9GAMM</name>
<evidence type="ECO:0000259" key="1">
    <source>
        <dbReference type="Pfam" id="PF01522"/>
    </source>
</evidence>
<dbReference type="Proteomes" id="UP000199603">
    <property type="component" value="Unassembled WGS sequence"/>
</dbReference>
<keyword evidence="3" id="KW-1185">Reference proteome</keyword>
<dbReference type="EMBL" id="FNAG01000003">
    <property type="protein sequence ID" value="SDD52534.1"/>
    <property type="molecule type" value="Genomic_DNA"/>
</dbReference>
<dbReference type="Gene3D" id="3.20.20.370">
    <property type="entry name" value="Glycoside hydrolase/deacetylase"/>
    <property type="match status" value="1"/>
</dbReference>
<dbReference type="InterPro" id="IPR002509">
    <property type="entry name" value="NODB_dom"/>
</dbReference>
<dbReference type="SUPFAM" id="SSF88713">
    <property type="entry name" value="Glycoside hydrolase/deacetylase"/>
    <property type="match status" value="1"/>
</dbReference>
<evidence type="ECO:0000313" key="3">
    <source>
        <dbReference type="Proteomes" id="UP000199603"/>
    </source>
</evidence>
<gene>
    <name evidence="2" type="ORF">SAMN04488509_10365</name>
</gene>
<dbReference type="InterPro" id="IPR029062">
    <property type="entry name" value="Class_I_gatase-like"/>
</dbReference>
<dbReference type="GO" id="GO:0005975">
    <property type="term" value="P:carbohydrate metabolic process"/>
    <property type="evidence" value="ECO:0007669"/>
    <property type="project" value="InterPro"/>
</dbReference>
<accession>A0A1G6VG65</accession>
<sequence>MSAPPRPNASLPARDGRSASLWRACVFVLLALLGGAVAHAARPTLLIVHASGDPVSELDARGLREAMAELRTPFEALALAPGSRLPADALDDRTVLALAHVQLDPLDAADVQAWVQAGGGLFASGRAGFGLETTLGLGTVEALNRERAGLPPLDEIRFGVAHPAATGSYWSGASMQVPPMPGSELPTVPQLLNRTLWPAYTAGSAGAEAIARWRSSAEPWAAADAAPAVFAHSYGQGRSLWYGALPGVYSDWQYPLGWREPIQEGLAWVDTRGALIQLGHWPQAKRAAYAFTADTESAAMRTAVPTLLDLFQRLGLADFGTFFIVGAAGGDPGSEGAVDNPEVVQALLDAGAEIAGHGDLHLRFAGQAESVQAQRLQSMRQLIESSVPGVPSLLGFRGPGLAVDRATWRAAASAGLAYDSSDQDVWCECSLPWWTGEVWSLPPTAPMDYILLDRYGLSGAQLQAVMIDKAAYVASRRGLFNWVTHPWVLEGRTGSDMSGPPVRPGVMPQVEAILAAARDDGGFWMQRLDTLLGWWLQREDLRIELVERRLDQLRLRLHNDGDSAVAGTSLWLRPPPAEYPWAVQLEGAAASTESRPHGLAQPIDYRVLVVPQLAAGASAEITLTLRRPLEVFADGFEN</sequence>
<dbReference type="STRING" id="265719.SAMN04488509_10365"/>
<dbReference type="InterPro" id="IPR011330">
    <property type="entry name" value="Glyco_hydro/deAcase_b/a-brl"/>
</dbReference>
<evidence type="ECO:0000313" key="2">
    <source>
        <dbReference type="EMBL" id="SDD52534.1"/>
    </source>
</evidence>
<protein>
    <submittedName>
        <fullName evidence="2">Peptidoglycan/xylan/chitin deacetylase, PgdA/CDA1 family</fullName>
    </submittedName>
</protein>
<feature type="domain" description="NodB homology" evidence="1">
    <location>
        <begin position="291"/>
        <end position="417"/>
    </location>
</feature>